<proteinExistence type="predicted"/>
<dbReference type="EMBL" id="FQVW01000004">
    <property type="protein sequence ID" value="SHF76521.1"/>
    <property type="molecule type" value="Genomic_DNA"/>
</dbReference>
<accession>A0A1M5EBR5</accession>
<protein>
    <submittedName>
        <fullName evidence="1">Uncharacterized protein</fullName>
    </submittedName>
</protein>
<evidence type="ECO:0000313" key="1">
    <source>
        <dbReference type="EMBL" id="SHF76521.1"/>
    </source>
</evidence>
<evidence type="ECO:0000313" key="2">
    <source>
        <dbReference type="Proteomes" id="UP000183988"/>
    </source>
</evidence>
<dbReference type="STRING" id="930117.SAMN05216225_100447"/>
<name>A0A1M5EBR5_9BACI</name>
<dbReference type="AlphaFoldDB" id="A0A1M5EBR5"/>
<dbReference type="Proteomes" id="UP000183988">
    <property type="component" value="Unassembled WGS sequence"/>
</dbReference>
<organism evidence="1 2">
    <name type="scientific">Ornithinibacillus halophilus</name>
    <dbReference type="NCBI Taxonomy" id="930117"/>
    <lineage>
        <taxon>Bacteria</taxon>
        <taxon>Bacillati</taxon>
        <taxon>Bacillota</taxon>
        <taxon>Bacilli</taxon>
        <taxon>Bacillales</taxon>
        <taxon>Bacillaceae</taxon>
        <taxon>Ornithinibacillus</taxon>
    </lineage>
</organism>
<sequence length="43" mass="4781">MTIDFKLIGQGIYSSVMDMDHIRVDLPFSKFGLKCLGCNDASL</sequence>
<reference evidence="1 2" key="1">
    <citation type="submission" date="2016-11" db="EMBL/GenBank/DDBJ databases">
        <authorList>
            <person name="Jaros S."/>
            <person name="Januszkiewicz K."/>
            <person name="Wedrychowicz H."/>
        </authorList>
    </citation>
    <scope>NUCLEOTIDE SEQUENCE [LARGE SCALE GENOMIC DNA]</scope>
    <source>
        <strain evidence="1 2">IBRC-M 10683</strain>
    </source>
</reference>
<gene>
    <name evidence="1" type="ORF">SAMN05216225_100447</name>
</gene>
<keyword evidence="2" id="KW-1185">Reference proteome</keyword>